<sequence>MTADASVHPEWQRRLEQARDEVIPWIEKAIPLVGRTVLEYGCGQGAVACAIAPRCGRHIGVDIDAGEVALAEGHVARLGLGNVELHAAAVDEILDHVRGFAGEVDVILLYAVLEHLTLDERLAVLRVAREVVRKDGHIVVTETPNRLVPVDQHTSYLPFFHALPLPLAAQYYDRSPRKDFVAAVDTADAAGGGAAVEEALARWGWGMSFHEFELVFEDLPAHTVASSYSPLLYPGRPVRWEELQLAATLDCWRPDLPPCWSRSWIDTILSAEPSPTPRTFVRPWQLQVEHDVPGVAMLPNDLIELRPLARLPVQLPGPTSELQVALTAAAPEGALRVHLPGGDTLSPSAVPSLPGQPASYAAVRLETPVDRVELELDGGGCIAFVGYAGPADPALAQGRPRGW</sequence>
<dbReference type="EC" id="2.1.1.222" evidence="5"/>
<protein>
    <submittedName>
        <fullName evidence="5">Ubiquinone biosynthesis O-methyltransferase, mitochondrial</fullName>
        <ecNumber evidence="5">2.1.1.222</ecNumber>
    </submittedName>
</protein>
<evidence type="ECO:0000259" key="4">
    <source>
        <dbReference type="Pfam" id="PF13649"/>
    </source>
</evidence>
<keyword evidence="1 5" id="KW-0489">Methyltransferase</keyword>
<dbReference type="InterPro" id="IPR041698">
    <property type="entry name" value="Methyltransf_25"/>
</dbReference>
<dbReference type="InterPro" id="IPR029063">
    <property type="entry name" value="SAM-dependent_MTases_sf"/>
</dbReference>
<keyword evidence="3" id="KW-0949">S-adenosyl-L-methionine</keyword>
<evidence type="ECO:0000256" key="3">
    <source>
        <dbReference type="ARBA" id="ARBA00022691"/>
    </source>
</evidence>
<dbReference type="RefSeq" id="WP_354699205.1">
    <property type="nucleotide sequence ID" value="NZ_CP114014.1"/>
</dbReference>
<keyword evidence="5" id="KW-0830">Ubiquinone</keyword>
<accession>A0AAU7B262</accession>
<name>A0AAU7B262_9ACTN</name>
<dbReference type="PANTHER" id="PTHR43464">
    <property type="entry name" value="METHYLTRANSFERASE"/>
    <property type="match status" value="1"/>
</dbReference>
<feature type="domain" description="Methyltransferase" evidence="4">
    <location>
        <begin position="37"/>
        <end position="136"/>
    </location>
</feature>
<dbReference type="GO" id="GO:0102208">
    <property type="term" value="F:2-polyprenyl-6-hydroxyphenol methylase activity"/>
    <property type="evidence" value="ECO:0007669"/>
    <property type="project" value="UniProtKB-EC"/>
</dbReference>
<dbReference type="SUPFAM" id="SSF53335">
    <property type="entry name" value="S-adenosyl-L-methionine-dependent methyltransferases"/>
    <property type="match status" value="1"/>
</dbReference>
<dbReference type="PANTHER" id="PTHR43464:SF19">
    <property type="entry name" value="UBIQUINONE BIOSYNTHESIS O-METHYLTRANSFERASE, MITOCHONDRIAL"/>
    <property type="match status" value="1"/>
</dbReference>
<dbReference type="GO" id="GO:0032259">
    <property type="term" value="P:methylation"/>
    <property type="evidence" value="ECO:0007669"/>
    <property type="project" value="UniProtKB-KW"/>
</dbReference>
<evidence type="ECO:0000313" key="5">
    <source>
        <dbReference type="EMBL" id="XAY08019.1"/>
    </source>
</evidence>
<dbReference type="Gene3D" id="3.40.50.150">
    <property type="entry name" value="Vaccinia Virus protein VP39"/>
    <property type="match status" value="1"/>
</dbReference>
<dbReference type="KEGG" id="parq:DSM112329_04914"/>
<keyword evidence="2 5" id="KW-0808">Transferase</keyword>
<organism evidence="5">
    <name type="scientific">Paraconexibacter sp. AEG42_29</name>
    <dbReference type="NCBI Taxonomy" id="2997339"/>
    <lineage>
        <taxon>Bacteria</taxon>
        <taxon>Bacillati</taxon>
        <taxon>Actinomycetota</taxon>
        <taxon>Thermoleophilia</taxon>
        <taxon>Solirubrobacterales</taxon>
        <taxon>Paraconexibacteraceae</taxon>
        <taxon>Paraconexibacter</taxon>
    </lineage>
</organism>
<dbReference type="AlphaFoldDB" id="A0AAU7B262"/>
<reference evidence="5" key="1">
    <citation type="submission" date="2022-12" db="EMBL/GenBank/DDBJ databases">
        <title>Paraconexibacter alkalitolerans sp. nov. and Baekduia alba sp. nov., isolated from soil and emended description of the genera Paraconexibacter (Chun et al., 2020) and Baekduia (An et al., 2020).</title>
        <authorList>
            <person name="Vieira S."/>
            <person name="Huber K.J."/>
            <person name="Geppert A."/>
            <person name="Wolf J."/>
            <person name="Neumann-Schaal M."/>
            <person name="Muesken M."/>
            <person name="Overmann J."/>
        </authorList>
    </citation>
    <scope>NUCLEOTIDE SEQUENCE</scope>
    <source>
        <strain evidence="5">AEG42_29</strain>
    </source>
</reference>
<dbReference type="EMBL" id="CP114014">
    <property type="protein sequence ID" value="XAY08019.1"/>
    <property type="molecule type" value="Genomic_DNA"/>
</dbReference>
<evidence type="ECO:0000256" key="1">
    <source>
        <dbReference type="ARBA" id="ARBA00022603"/>
    </source>
</evidence>
<proteinExistence type="predicted"/>
<evidence type="ECO:0000256" key="2">
    <source>
        <dbReference type="ARBA" id="ARBA00022679"/>
    </source>
</evidence>
<dbReference type="Pfam" id="PF13649">
    <property type="entry name" value="Methyltransf_25"/>
    <property type="match status" value="1"/>
</dbReference>
<dbReference type="CDD" id="cd02440">
    <property type="entry name" value="AdoMet_MTases"/>
    <property type="match status" value="1"/>
</dbReference>
<gene>
    <name evidence="5" type="primary">coq3_3</name>
    <name evidence="5" type="ORF">DSM112329_04914</name>
</gene>